<evidence type="ECO:0000259" key="1">
    <source>
        <dbReference type="Pfam" id="PF00656"/>
    </source>
</evidence>
<dbReference type="GO" id="GO:0004197">
    <property type="term" value="F:cysteine-type endopeptidase activity"/>
    <property type="evidence" value="ECO:0007669"/>
    <property type="project" value="InterPro"/>
</dbReference>
<name>A0AAJ6PC37_9CYAN</name>
<feature type="domain" description="Peptidase C14 caspase" evidence="1">
    <location>
        <begin position="3"/>
        <end position="94"/>
    </location>
</feature>
<dbReference type="EC" id="3.4.22.-" evidence="2"/>
<dbReference type="InterPro" id="IPR011600">
    <property type="entry name" value="Pept_C14_caspase"/>
</dbReference>
<dbReference type="AlphaFoldDB" id="A0AAJ6PC37"/>
<dbReference type="Gene3D" id="3.40.50.1460">
    <property type="match status" value="1"/>
</dbReference>
<dbReference type="RefSeq" id="WP_281485708.1">
    <property type="nucleotide sequence ID" value="NZ_CP124543.1"/>
</dbReference>
<dbReference type="InterPro" id="IPR052039">
    <property type="entry name" value="Caspase-related_regulators"/>
</dbReference>
<accession>A0AAJ6PC37</accession>
<reference evidence="2 3" key="1">
    <citation type="journal article" date="2023" name="Limnol Oceanogr Lett">
        <title>Environmental adaptations by the intertidal Antarctic cyanobacterium Halotia branconii CENA392 as revealed using long-read genome sequencing.</title>
        <authorList>
            <person name="Dextro R.B."/>
            <person name="Delbaje E."/>
            <person name="Freitas P.N.N."/>
            <person name="Geraldes V."/>
            <person name="Pinto E."/>
            <person name="Long P.F."/>
            <person name="Fiore M.F."/>
        </authorList>
    </citation>
    <scope>NUCLEOTIDE SEQUENCE [LARGE SCALE GENOMIC DNA]</scope>
    <source>
        <strain evidence="2 3">CENA392</strain>
    </source>
</reference>
<dbReference type="PANTHER" id="PTHR22576:SF37">
    <property type="entry name" value="MUCOSA-ASSOCIATED LYMPHOID TISSUE LYMPHOMA TRANSLOCATION PROTEIN 1"/>
    <property type="match status" value="1"/>
</dbReference>
<dbReference type="Proteomes" id="UP001223520">
    <property type="component" value="Chromosome"/>
</dbReference>
<keyword evidence="2" id="KW-0378">Hydrolase</keyword>
<proteinExistence type="predicted"/>
<sequence>MAKIALLIGVSEYGEGIPPLSSALNDVEAMERVLQNLNMGGFEQVERLLNPDAIAMRKAIQKLFREAGKDDLALFFFSGHGITNDEDHLYLATQNTAKSDRLC</sequence>
<dbReference type="InterPro" id="IPR029030">
    <property type="entry name" value="Caspase-like_dom_sf"/>
</dbReference>
<protein>
    <submittedName>
        <fullName evidence="2">Caspase family protein</fullName>
        <ecNumber evidence="2">3.4.22.-</ecNumber>
    </submittedName>
</protein>
<dbReference type="KEGG" id="hbq:QI031_13850"/>
<dbReference type="GO" id="GO:0006508">
    <property type="term" value="P:proteolysis"/>
    <property type="evidence" value="ECO:0007669"/>
    <property type="project" value="InterPro"/>
</dbReference>
<evidence type="ECO:0000313" key="3">
    <source>
        <dbReference type="Proteomes" id="UP001223520"/>
    </source>
</evidence>
<gene>
    <name evidence="2" type="ORF">QI031_13850</name>
</gene>
<dbReference type="EMBL" id="CP124543">
    <property type="protein sequence ID" value="WGV28481.1"/>
    <property type="molecule type" value="Genomic_DNA"/>
</dbReference>
<dbReference type="Pfam" id="PF00656">
    <property type="entry name" value="Peptidase_C14"/>
    <property type="match status" value="1"/>
</dbReference>
<evidence type="ECO:0000313" key="2">
    <source>
        <dbReference type="EMBL" id="WGV28481.1"/>
    </source>
</evidence>
<dbReference type="PANTHER" id="PTHR22576">
    <property type="entry name" value="MUCOSA ASSOCIATED LYMPHOID TISSUE LYMPHOMA TRANSLOCATION PROTEIN 1/PARACASPASE"/>
    <property type="match status" value="1"/>
</dbReference>
<organism evidence="2 3">
    <name type="scientific">Halotia branconii CENA392</name>
    <dbReference type="NCBI Taxonomy" id="1539056"/>
    <lineage>
        <taxon>Bacteria</taxon>
        <taxon>Bacillati</taxon>
        <taxon>Cyanobacteriota</taxon>
        <taxon>Cyanophyceae</taxon>
        <taxon>Nostocales</taxon>
        <taxon>Nodulariaceae</taxon>
        <taxon>Halotia</taxon>
    </lineage>
</organism>
<keyword evidence="3" id="KW-1185">Reference proteome</keyword>
<dbReference type="SUPFAM" id="SSF52129">
    <property type="entry name" value="Caspase-like"/>
    <property type="match status" value="1"/>
</dbReference>